<evidence type="ECO:0000313" key="2">
    <source>
        <dbReference type="EMBL" id="KPW92620.1"/>
    </source>
</evidence>
<dbReference type="PATRIC" id="fig|317659.3.peg.1801"/>
<dbReference type="Proteomes" id="UP000051335">
    <property type="component" value="Unassembled WGS sequence"/>
</dbReference>
<accession>A0A0P9MKV6</accession>
<name>A0A0P9MKV6_9PSED</name>
<proteinExistence type="predicted"/>
<dbReference type="RefSeq" id="WP_010411190.1">
    <property type="nucleotide sequence ID" value="NZ_LJQC01000824.1"/>
</dbReference>
<reference evidence="2 3" key="1">
    <citation type="submission" date="2015-09" db="EMBL/GenBank/DDBJ databases">
        <title>Genome announcement of multiple Pseudomonas syringae strains.</title>
        <authorList>
            <person name="Thakur S."/>
            <person name="Wang P.W."/>
            <person name="Gong Y."/>
            <person name="Weir B.S."/>
            <person name="Guttman D.S."/>
        </authorList>
    </citation>
    <scope>NUCLEOTIDE SEQUENCE [LARGE SCALE GENOMIC DNA]</scope>
    <source>
        <strain evidence="2 3">ICMP17001</strain>
    </source>
</reference>
<comment type="caution">
    <text evidence="2">The sequence shown here is derived from an EMBL/GenBank/DDBJ whole genome shotgun (WGS) entry which is preliminary data.</text>
</comment>
<sequence>MSKHTDKPSSHTPEQSAPTTDQSGKPVDVVHKDIAQENPETEGVDKVITPTSIKEKEQDAETLRAKNRELERKLNGQG</sequence>
<evidence type="ECO:0000256" key="1">
    <source>
        <dbReference type="SAM" id="MobiDB-lite"/>
    </source>
</evidence>
<evidence type="ECO:0000313" key="3">
    <source>
        <dbReference type="Proteomes" id="UP000051335"/>
    </source>
</evidence>
<dbReference type="AlphaFoldDB" id="A0A0P9MKV6"/>
<dbReference type="EMBL" id="LJQC01000824">
    <property type="protein sequence ID" value="KPW92620.1"/>
    <property type="molecule type" value="Genomic_DNA"/>
</dbReference>
<feature type="compositionally biased region" description="Basic and acidic residues" evidence="1">
    <location>
        <begin position="53"/>
        <end position="78"/>
    </location>
</feature>
<protein>
    <submittedName>
        <fullName evidence="2">Uncharacterized protein</fullName>
    </submittedName>
</protein>
<feature type="compositionally biased region" description="Polar residues" evidence="1">
    <location>
        <begin position="10"/>
        <end position="23"/>
    </location>
</feature>
<organism evidence="2 3">
    <name type="scientific">Pseudomonas syringae pv. coryli</name>
    <dbReference type="NCBI Taxonomy" id="317659"/>
    <lineage>
        <taxon>Bacteria</taxon>
        <taxon>Pseudomonadati</taxon>
        <taxon>Pseudomonadota</taxon>
        <taxon>Gammaproteobacteria</taxon>
        <taxon>Pseudomonadales</taxon>
        <taxon>Pseudomonadaceae</taxon>
        <taxon>Pseudomonas</taxon>
    </lineage>
</organism>
<feature type="region of interest" description="Disordered" evidence="1">
    <location>
        <begin position="1"/>
        <end position="78"/>
    </location>
</feature>
<gene>
    <name evidence="2" type="ORF">ALO75_01094</name>
</gene>
<keyword evidence="3" id="KW-1185">Reference proteome</keyword>